<gene>
    <name evidence="3" type="ORF">BGW36DRAFT_294587</name>
</gene>
<comment type="caution">
    <text evidence="3">The sequence shown here is derived from an EMBL/GenBank/DDBJ whole genome shotgun (WGS) entry which is preliminary data.</text>
</comment>
<dbReference type="Gene3D" id="3.40.710.10">
    <property type="entry name" value="DD-peptidase/beta-lactamase superfamily"/>
    <property type="match status" value="1"/>
</dbReference>
<reference evidence="3" key="1">
    <citation type="submission" date="2021-12" db="EMBL/GenBank/DDBJ databases">
        <title>Convergent genome expansion in fungi linked to evolution of root-endophyte symbiosis.</title>
        <authorList>
            <consortium name="DOE Joint Genome Institute"/>
            <person name="Ke Y.-H."/>
            <person name="Bonito G."/>
            <person name="Liao H.-L."/>
            <person name="Looney B."/>
            <person name="Rojas-Flechas A."/>
            <person name="Nash J."/>
            <person name="Hameed K."/>
            <person name="Schadt C."/>
            <person name="Martin F."/>
            <person name="Crous P.W."/>
            <person name="Miettinen O."/>
            <person name="Magnuson J.K."/>
            <person name="Labbe J."/>
            <person name="Jacobson D."/>
            <person name="Doktycz M.J."/>
            <person name="Veneault-Fourrey C."/>
            <person name="Kuo A."/>
            <person name="Mondo S."/>
            <person name="Calhoun S."/>
            <person name="Riley R."/>
            <person name="Ohm R."/>
            <person name="LaButti K."/>
            <person name="Andreopoulos B."/>
            <person name="Pangilinan J."/>
            <person name="Nolan M."/>
            <person name="Tritt A."/>
            <person name="Clum A."/>
            <person name="Lipzen A."/>
            <person name="Daum C."/>
            <person name="Barry K."/>
            <person name="Grigoriev I.V."/>
            <person name="Vilgalys R."/>
        </authorList>
    </citation>
    <scope>NUCLEOTIDE SEQUENCE</scope>
    <source>
        <strain evidence="3">PMI_201</strain>
    </source>
</reference>
<feature type="domain" description="Beta-lactamase-related" evidence="2">
    <location>
        <begin position="23"/>
        <end position="396"/>
    </location>
</feature>
<evidence type="ECO:0000259" key="2">
    <source>
        <dbReference type="Pfam" id="PF00144"/>
    </source>
</evidence>
<dbReference type="Proteomes" id="UP001201262">
    <property type="component" value="Unassembled WGS sequence"/>
</dbReference>
<dbReference type="PANTHER" id="PTHR43283">
    <property type="entry name" value="BETA-LACTAMASE-RELATED"/>
    <property type="match status" value="1"/>
</dbReference>
<proteinExistence type="predicted"/>
<dbReference type="EMBL" id="JAJTJA010000005">
    <property type="protein sequence ID" value="KAH8699181.1"/>
    <property type="molecule type" value="Genomic_DNA"/>
</dbReference>
<evidence type="ECO:0000313" key="3">
    <source>
        <dbReference type="EMBL" id="KAH8699181.1"/>
    </source>
</evidence>
<accession>A0AAD4KTV8</accession>
<keyword evidence="4" id="KW-1185">Reference proteome</keyword>
<dbReference type="Pfam" id="PF00144">
    <property type="entry name" value="Beta-lactamase"/>
    <property type="match status" value="1"/>
</dbReference>
<feature type="region of interest" description="Disordered" evidence="1">
    <location>
        <begin position="319"/>
        <end position="338"/>
    </location>
</feature>
<dbReference type="InterPro" id="IPR012338">
    <property type="entry name" value="Beta-lactam/transpept-like"/>
</dbReference>
<protein>
    <submittedName>
        <fullName evidence="3">Beta-lactamase</fullName>
    </submittedName>
</protein>
<name>A0AAD4KTV8_9EURO</name>
<dbReference type="InterPro" id="IPR050789">
    <property type="entry name" value="Diverse_Enzym_Activities"/>
</dbReference>
<dbReference type="SUPFAM" id="SSF56601">
    <property type="entry name" value="beta-lactamase/transpeptidase-like"/>
    <property type="match status" value="1"/>
</dbReference>
<evidence type="ECO:0000256" key="1">
    <source>
        <dbReference type="SAM" id="MobiDB-lite"/>
    </source>
</evidence>
<dbReference type="GeneID" id="70241401"/>
<dbReference type="AlphaFoldDB" id="A0AAD4KTV8"/>
<dbReference type="PANTHER" id="PTHR43283:SF3">
    <property type="entry name" value="BETA-LACTAMASE FAMILY PROTEIN (AFU_ORTHOLOGUE AFUA_5G07500)"/>
    <property type="match status" value="1"/>
</dbReference>
<organism evidence="3 4">
    <name type="scientific">Talaromyces proteolyticus</name>
    <dbReference type="NCBI Taxonomy" id="1131652"/>
    <lineage>
        <taxon>Eukaryota</taxon>
        <taxon>Fungi</taxon>
        <taxon>Dikarya</taxon>
        <taxon>Ascomycota</taxon>
        <taxon>Pezizomycotina</taxon>
        <taxon>Eurotiomycetes</taxon>
        <taxon>Eurotiomycetidae</taxon>
        <taxon>Eurotiales</taxon>
        <taxon>Trichocomaceae</taxon>
        <taxon>Talaromyces</taxon>
        <taxon>Talaromyces sect. Bacilispori</taxon>
    </lineage>
</organism>
<dbReference type="InterPro" id="IPR001466">
    <property type="entry name" value="Beta-lactam-related"/>
</dbReference>
<evidence type="ECO:0000313" key="4">
    <source>
        <dbReference type="Proteomes" id="UP001201262"/>
    </source>
</evidence>
<dbReference type="RefSeq" id="XP_046073645.1">
    <property type="nucleotide sequence ID" value="XM_046211114.1"/>
</dbReference>
<sequence length="426" mass="47979">MVYLSEESVAVLSAKLDSYTSKANGIPGLVCTVVNKDGNRIFHHASGHRGAGVGQHMRPDDIFWLASCTKLITSIAAMQLVEQKKLSLDNEDQVERIAPELKRVRVLEENADGSLELVNKKRRITLRMLLSHTAGFGYSFMNPKLKKWSDPVGVDELSGDFFDIFEQPLVNQPGERWEYGTNIDWVGLIVERVSALSLNAYFKKFIFEPIGVENISFFPTALMKDRLAFMHHRQTDGRIDLRQHGHLYRRPLNVQSEQDISKIVNSGGAGCFGDAAGYCEVLSVLLNNGLHKKTGSQILRKETVDEMFTNQIPQFPDFGRQYTPSSKPDLIRPSTETYPQPHDQAQGWGLSFFTLIHPSFTGRSAGAGYWSGLANLVWWVDREQEVGGVIFSQILPFGDTEFWRCQTEVEKLLYNNLSTKGVISKM</sequence>